<dbReference type="GO" id="GO:0006888">
    <property type="term" value="P:endoplasmic reticulum to Golgi vesicle-mediated transport"/>
    <property type="evidence" value="ECO:0007669"/>
    <property type="project" value="TreeGrafter"/>
</dbReference>
<dbReference type="GO" id="GO:0005737">
    <property type="term" value="C:cytoplasm"/>
    <property type="evidence" value="ECO:0007669"/>
    <property type="project" value="GOC"/>
</dbReference>
<keyword evidence="5" id="KW-1185">Reference proteome</keyword>
<gene>
    <name evidence="4" type="ORF">HYALB_00000944</name>
</gene>
<feature type="domain" description="ZW10 C-terminal helical" evidence="3">
    <location>
        <begin position="727"/>
        <end position="872"/>
    </location>
</feature>
<feature type="compositionally biased region" description="Acidic residues" evidence="2">
    <location>
        <begin position="502"/>
        <end position="526"/>
    </location>
</feature>
<dbReference type="OrthoDB" id="534815at2759"/>
<evidence type="ECO:0000259" key="3">
    <source>
        <dbReference type="Pfam" id="PF22766"/>
    </source>
</evidence>
<dbReference type="PANTHER" id="PTHR12205:SF0">
    <property type="entry name" value="CENTROMERE_KINETOCHORE PROTEIN ZW10 HOMOLOG"/>
    <property type="match status" value="1"/>
</dbReference>
<organism evidence="4 5">
    <name type="scientific">Hymenoscyphus albidus</name>
    <dbReference type="NCBI Taxonomy" id="595503"/>
    <lineage>
        <taxon>Eukaryota</taxon>
        <taxon>Fungi</taxon>
        <taxon>Dikarya</taxon>
        <taxon>Ascomycota</taxon>
        <taxon>Pezizomycotina</taxon>
        <taxon>Leotiomycetes</taxon>
        <taxon>Helotiales</taxon>
        <taxon>Helotiaceae</taxon>
        <taxon>Hymenoscyphus</taxon>
    </lineage>
</organism>
<dbReference type="AlphaFoldDB" id="A0A9N9PQ59"/>
<dbReference type="GO" id="GO:0007094">
    <property type="term" value="P:mitotic spindle assembly checkpoint signaling"/>
    <property type="evidence" value="ECO:0007669"/>
    <property type="project" value="TreeGrafter"/>
</dbReference>
<dbReference type="GO" id="GO:1990423">
    <property type="term" value="C:RZZ complex"/>
    <property type="evidence" value="ECO:0007669"/>
    <property type="project" value="TreeGrafter"/>
</dbReference>
<comment type="caution">
    <text evidence="4">The sequence shown here is derived from an EMBL/GenBank/DDBJ whole genome shotgun (WGS) entry which is preliminary data.</text>
</comment>
<accession>A0A9N9PQ59</accession>
<sequence length="885" mass="100053">MPLLNPPKRTTIRHFTLLALTMATSSIEARLTDSLIQFSTNRQFPDEEEVSAAYVQSSVLPGALEALEEARKALETEIRQISQDSATDVDTWIAHAETIQHDIEASRRLASSIVRDAEADEERLEALKEQQKLVKFLESEATFSEHVAHSLQYLQDMNDKLDKIESLAQERNLLEALSACKDYTASLFHAPDNTARAKKVLDARYNEISEFLHGQLRALYNYLVHCDEKSHTLTINNALPSEIMTLEQVIHALKTYQEMEQAAAKLWEELDEIVIGPRTFLRLGNLPGIAIEKNTIVCGREHADLTIKSLFDDMHSIIGFLCDKLPKEFIKHLSDAMMPTLCERIKELWLDSAVPTSLDDLMEYQKALLQVSDFVKHLEELKWPGAWTLQEWVSTAAKNWLDKRKANALDWTRNQLSLGVGISRPADRIERRMVQRDEGMHIPAKGNVVNDDWDAAWDSGDDEHPKGSPKSTSPPPLKRHRSSIDEERKVSETTPAAIPTALEEDDEDDGADAWGWGDEDTTEPEPQESTLPEPTPPSSESLTGEVREMIIKERYYTSSMPQPVFQTMTAIYEDAARLTRPEYVQMVSGESGLLTTIRNADSPITPAAPGLFTVAILILAMYRAISPTYYNNHDDGNMFLYNDAMWLADQLRQFSKDWAERKDLNDRIYGKLKLDPEIKVLESFGKRAYTNELISQRTALTDFLAGPQNFFQQDKSEIEHGAKVVARLIREKAKAWHKVLTWSACASAVGSLVNTIATKLITDIFDLPTIGVDDAALIAEILTLIEGLDDLFIKPPTANASRNGKEESISLTAQFVDQWLKLNFLNQVLQSNLVDIRFLWRESDLSLYFQREEVVDLIKLSFENNEKVRGVIKEIMEGELPRGGD</sequence>
<dbReference type="PANTHER" id="PTHR12205">
    <property type="entry name" value="CENTROMERE/KINETOCHORE PROTEIN ZW10"/>
    <property type="match status" value="1"/>
</dbReference>
<dbReference type="Proteomes" id="UP000701801">
    <property type="component" value="Unassembled WGS sequence"/>
</dbReference>
<dbReference type="InterPro" id="IPR055148">
    <property type="entry name" value="ZW10_C_2"/>
</dbReference>
<name>A0A9N9PQ59_9HELO</name>
<feature type="compositionally biased region" description="Low complexity" evidence="2">
    <location>
        <begin position="527"/>
        <end position="543"/>
    </location>
</feature>
<keyword evidence="1" id="KW-0175">Coiled coil</keyword>
<dbReference type="EMBL" id="CAJVRM010000003">
    <property type="protein sequence ID" value="CAG8970963.1"/>
    <property type="molecule type" value="Genomic_DNA"/>
</dbReference>
<dbReference type="Gene3D" id="1.10.357.150">
    <property type="match status" value="1"/>
</dbReference>
<feature type="compositionally biased region" description="Acidic residues" evidence="2">
    <location>
        <begin position="451"/>
        <end position="461"/>
    </location>
</feature>
<feature type="coiled-coil region" evidence="1">
    <location>
        <begin position="110"/>
        <end position="177"/>
    </location>
</feature>
<evidence type="ECO:0000313" key="5">
    <source>
        <dbReference type="Proteomes" id="UP000701801"/>
    </source>
</evidence>
<proteinExistence type="predicted"/>
<evidence type="ECO:0000313" key="4">
    <source>
        <dbReference type="EMBL" id="CAG8970963.1"/>
    </source>
</evidence>
<evidence type="ECO:0000256" key="2">
    <source>
        <dbReference type="SAM" id="MobiDB-lite"/>
    </source>
</evidence>
<dbReference type="InterPro" id="IPR046362">
    <property type="entry name" value="Zw10/DSL1_C_sf"/>
</dbReference>
<reference evidence="4" key="1">
    <citation type="submission" date="2021-07" db="EMBL/GenBank/DDBJ databases">
        <authorList>
            <person name="Durling M."/>
        </authorList>
    </citation>
    <scope>NUCLEOTIDE SEQUENCE</scope>
</reference>
<feature type="compositionally biased region" description="Basic and acidic residues" evidence="2">
    <location>
        <begin position="482"/>
        <end position="491"/>
    </location>
</feature>
<evidence type="ECO:0000256" key="1">
    <source>
        <dbReference type="SAM" id="Coils"/>
    </source>
</evidence>
<dbReference type="Pfam" id="PF22766">
    <property type="entry name" value="ZW10_C2"/>
    <property type="match status" value="1"/>
</dbReference>
<feature type="region of interest" description="Disordered" evidence="2">
    <location>
        <begin position="440"/>
        <end position="543"/>
    </location>
</feature>
<protein>
    <recommendedName>
        <fullName evidence="3">ZW10 C-terminal helical domain-containing protein</fullName>
    </recommendedName>
</protein>